<dbReference type="EMBL" id="MU167261">
    <property type="protein sequence ID" value="KAG0146414.1"/>
    <property type="molecule type" value="Genomic_DNA"/>
</dbReference>
<dbReference type="GO" id="GO:0009398">
    <property type="term" value="P:FMN biosynthetic process"/>
    <property type="evidence" value="ECO:0007669"/>
    <property type="project" value="TreeGrafter"/>
</dbReference>
<dbReference type="PANTHER" id="PTHR22749:SF6">
    <property type="entry name" value="RIBOFLAVIN KINASE"/>
    <property type="match status" value="1"/>
</dbReference>
<evidence type="ECO:0000313" key="14">
    <source>
        <dbReference type="EMBL" id="KAG0146414.1"/>
    </source>
</evidence>
<keyword evidence="15" id="KW-1185">Reference proteome</keyword>
<dbReference type="GO" id="GO:0005524">
    <property type="term" value="F:ATP binding"/>
    <property type="evidence" value="ECO:0007669"/>
    <property type="project" value="UniProtKB-KW"/>
</dbReference>
<reference evidence="14" key="1">
    <citation type="submission" date="2013-11" db="EMBL/GenBank/DDBJ databases">
        <title>Genome sequence of the fusiform rust pathogen reveals effectors for host alternation and coevolution with pine.</title>
        <authorList>
            <consortium name="DOE Joint Genome Institute"/>
            <person name="Smith K."/>
            <person name="Pendleton A."/>
            <person name="Kubisiak T."/>
            <person name="Anderson C."/>
            <person name="Salamov A."/>
            <person name="Aerts A."/>
            <person name="Riley R."/>
            <person name="Clum A."/>
            <person name="Lindquist E."/>
            <person name="Ence D."/>
            <person name="Campbell M."/>
            <person name="Kronenberg Z."/>
            <person name="Feau N."/>
            <person name="Dhillon B."/>
            <person name="Hamelin R."/>
            <person name="Burleigh J."/>
            <person name="Smith J."/>
            <person name="Yandell M."/>
            <person name="Nelson C."/>
            <person name="Grigoriev I."/>
            <person name="Davis J."/>
        </authorList>
    </citation>
    <scope>NUCLEOTIDE SEQUENCE</scope>
    <source>
        <strain evidence="14">G11</strain>
    </source>
</reference>
<feature type="domain" description="Riboflavin kinase" evidence="13">
    <location>
        <begin position="31"/>
        <end position="160"/>
    </location>
</feature>
<evidence type="ECO:0000256" key="3">
    <source>
        <dbReference type="ARBA" id="ARBA00010108"/>
    </source>
</evidence>
<evidence type="ECO:0000256" key="5">
    <source>
        <dbReference type="ARBA" id="ARBA00017394"/>
    </source>
</evidence>
<dbReference type="GO" id="GO:0008531">
    <property type="term" value="F:riboflavin kinase activity"/>
    <property type="evidence" value="ECO:0007669"/>
    <property type="project" value="UniProtKB-EC"/>
</dbReference>
<dbReference type="EC" id="2.7.1.26" evidence="4"/>
<proteinExistence type="inferred from homology"/>
<comment type="function">
    <text evidence="1">Catalyzes the phosphorylation of riboflavin (vitamin B2) to form flavin mononucleotide (FMN) coenzyme.</text>
</comment>
<evidence type="ECO:0000256" key="11">
    <source>
        <dbReference type="ARBA" id="ARBA00029960"/>
    </source>
</evidence>
<dbReference type="Pfam" id="PF01687">
    <property type="entry name" value="Flavokinase"/>
    <property type="match status" value="1"/>
</dbReference>
<evidence type="ECO:0000256" key="1">
    <source>
        <dbReference type="ARBA" id="ARBA00003572"/>
    </source>
</evidence>
<evidence type="ECO:0000256" key="10">
    <source>
        <dbReference type="ARBA" id="ARBA00022840"/>
    </source>
</evidence>
<dbReference type="GO" id="GO:0005739">
    <property type="term" value="C:mitochondrion"/>
    <property type="evidence" value="ECO:0007669"/>
    <property type="project" value="TreeGrafter"/>
</dbReference>
<feature type="region of interest" description="Disordered" evidence="12">
    <location>
        <begin position="1"/>
        <end position="31"/>
    </location>
</feature>
<keyword evidence="9" id="KW-0547">Nucleotide-binding</keyword>
<name>A0A9P6NI48_9BASI</name>
<comment type="caution">
    <text evidence="14">The sequence shown here is derived from an EMBL/GenBank/DDBJ whole genome shotgun (WGS) entry which is preliminary data.</text>
</comment>
<dbReference type="SMART" id="SM00904">
    <property type="entry name" value="Flavokinase"/>
    <property type="match status" value="1"/>
</dbReference>
<evidence type="ECO:0000313" key="15">
    <source>
        <dbReference type="Proteomes" id="UP000886653"/>
    </source>
</evidence>
<accession>A0A9P6NI48</accession>
<evidence type="ECO:0000256" key="7">
    <source>
        <dbReference type="ARBA" id="ARBA00022643"/>
    </source>
</evidence>
<evidence type="ECO:0000259" key="13">
    <source>
        <dbReference type="SMART" id="SM00904"/>
    </source>
</evidence>
<sequence>MSSNSSIDNVPKPTSRPVGERAELVGSTVPEPPFPIRIQGQVEKGFGRGSKDLGCPTANLPSQNALKPGLEKNGIYFGLAKVNGTAVKEMVMSVGYCPVYGNTSRSVEIHVLHDFGRDFYGENLRAIVLGYIRPEYNYTSKDALISDIETDKKVAKNSMAREGYQVFAQDEFFNDD</sequence>
<dbReference type="OrthoDB" id="276388at2759"/>
<keyword evidence="6" id="KW-0285">Flavoprotein</keyword>
<evidence type="ECO:0000256" key="12">
    <source>
        <dbReference type="SAM" id="MobiDB-lite"/>
    </source>
</evidence>
<gene>
    <name evidence="14" type="ORF">CROQUDRAFT_657388</name>
</gene>
<dbReference type="InterPro" id="IPR015865">
    <property type="entry name" value="Riboflavin_kinase_bac/euk"/>
</dbReference>
<dbReference type="AlphaFoldDB" id="A0A9P6NI48"/>
<dbReference type="Proteomes" id="UP000886653">
    <property type="component" value="Unassembled WGS sequence"/>
</dbReference>
<keyword evidence="10" id="KW-0067">ATP-binding</keyword>
<keyword evidence="7" id="KW-0288">FMN</keyword>
<dbReference type="InterPro" id="IPR023468">
    <property type="entry name" value="Riboflavin_kinase"/>
</dbReference>
<keyword evidence="8" id="KW-0808">Transferase</keyword>
<evidence type="ECO:0000256" key="4">
    <source>
        <dbReference type="ARBA" id="ARBA00012105"/>
    </source>
</evidence>
<dbReference type="GO" id="GO:0009231">
    <property type="term" value="P:riboflavin biosynthetic process"/>
    <property type="evidence" value="ECO:0007669"/>
    <property type="project" value="InterPro"/>
</dbReference>
<organism evidence="14 15">
    <name type="scientific">Cronartium quercuum f. sp. fusiforme G11</name>
    <dbReference type="NCBI Taxonomy" id="708437"/>
    <lineage>
        <taxon>Eukaryota</taxon>
        <taxon>Fungi</taxon>
        <taxon>Dikarya</taxon>
        <taxon>Basidiomycota</taxon>
        <taxon>Pucciniomycotina</taxon>
        <taxon>Pucciniomycetes</taxon>
        <taxon>Pucciniales</taxon>
        <taxon>Coleosporiaceae</taxon>
        <taxon>Cronartium</taxon>
    </lineage>
</organism>
<dbReference type="InterPro" id="IPR023465">
    <property type="entry name" value="Riboflavin_kinase_dom_sf"/>
</dbReference>
<dbReference type="Gene3D" id="2.40.30.30">
    <property type="entry name" value="Riboflavin kinase-like"/>
    <property type="match status" value="1"/>
</dbReference>
<comment type="similarity">
    <text evidence="3">Belongs to the flavokinase family.</text>
</comment>
<comment type="pathway">
    <text evidence="2">Cofactor biosynthesis; FMN biosynthesis; FMN from riboflavin (ATP route): step 1/1.</text>
</comment>
<dbReference type="PANTHER" id="PTHR22749">
    <property type="entry name" value="RIBOFLAVIN KINASE/FMN ADENYLYLTRANSFERASE"/>
    <property type="match status" value="1"/>
</dbReference>
<protein>
    <recommendedName>
        <fullName evidence="5">Riboflavin kinase</fullName>
        <ecNumber evidence="4">2.7.1.26</ecNumber>
    </recommendedName>
    <alternativeName>
        <fullName evidence="11">Flavin mononucleotide kinase 1</fullName>
    </alternativeName>
</protein>
<evidence type="ECO:0000256" key="2">
    <source>
        <dbReference type="ARBA" id="ARBA00005201"/>
    </source>
</evidence>
<evidence type="ECO:0000256" key="9">
    <source>
        <dbReference type="ARBA" id="ARBA00022741"/>
    </source>
</evidence>
<evidence type="ECO:0000256" key="6">
    <source>
        <dbReference type="ARBA" id="ARBA00022630"/>
    </source>
</evidence>
<evidence type="ECO:0000256" key="8">
    <source>
        <dbReference type="ARBA" id="ARBA00022679"/>
    </source>
</evidence>
<dbReference type="SUPFAM" id="SSF82114">
    <property type="entry name" value="Riboflavin kinase-like"/>
    <property type="match status" value="1"/>
</dbReference>